<comment type="function">
    <text evidence="10">Part of the ABC transporter complex hrt involved in hemin import. Responsible for energy coupling to the transport system.</text>
</comment>
<dbReference type="PANTHER" id="PTHR24220:SF666">
    <property type="entry name" value="HEMIN IMPORT ATP-BINDING PROTEIN HRTA-RELATED"/>
    <property type="match status" value="1"/>
</dbReference>
<dbReference type="PANTHER" id="PTHR24220">
    <property type="entry name" value="IMPORT ATP-BINDING PROTEIN"/>
    <property type="match status" value="1"/>
</dbReference>
<proteinExistence type="inferred from homology"/>
<dbReference type="CDD" id="cd03255">
    <property type="entry name" value="ABC_MJ0796_LolCDE_FtsE"/>
    <property type="match status" value="1"/>
</dbReference>
<evidence type="ECO:0000256" key="5">
    <source>
        <dbReference type="ARBA" id="ARBA00022741"/>
    </source>
</evidence>
<dbReference type="Gene3D" id="3.40.50.300">
    <property type="entry name" value="P-loop containing nucleotide triphosphate hydrolases"/>
    <property type="match status" value="1"/>
</dbReference>
<evidence type="ECO:0000256" key="10">
    <source>
        <dbReference type="ARBA" id="ARBA00024721"/>
    </source>
</evidence>
<evidence type="ECO:0000256" key="6">
    <source>
        <dbReference type="ARBA" id="ARBA00022840"/>
    </source>
</evidence>
<sequence length="230" mass="25174">MNNMTLEVHGLTKTFGTGDAKTDVLKGIDFSASSGELIILSGASGSGKSTLLSILGGLLSHTEGEVKLDDVDYLDLSEKELTKMRLTDIGFIFQSSHLIPYMDIVSQLSFVAEQAGLSKNEARKRSKALLEEIGLSHRFNSYPGMLSGGERQRAAIMRALMNKPKMLLADEPTASLDGARAIEVVEMLRDIVKDRGMIGILITHDSRIFEYADRVLTLEDGHLKAESQMQ</sequence>
<reference evidence="13" key="1">
    <citation type="journal article" date="2019" name="Int. J. Syst. Evol. Microbiol.">
        <title>The Global Catalogue of Microorganisms (GCM) 10K type strain sequencing project: providing services to taxonomists for standard genome sequencing and annotation.</title>
        <authorList>
            <consortium name="The Broad Institute Genomics Platform"/>
            <consortium name="The Broad Institute Genome Sequencing Center for Infectious Disease"/>
            <person name="Wu L."/>
            <person name="Ma J."/>
        </authorList>
    </citation>
    <scope>NUCLEOTIDE SEQUENCE [LARGE SCALE GENOMIC DNA]</scope>
    <source>
        <strain evidence="13">JCM 16981</strain>
    </source>
</reference>
<comment type="subcellular location">
    <subcellularLocation>
        <location evidence="1">Cell membrane</location>
        <topology evidence="1">Peripheral membrane protein</topology>
    </subcellularLocation>
</comment>
<dbReference type="EMBL" id="BAABCK010000069">
    <property type="protein sequence ID" value="GAA3733041.1"/>
    <property type="molecule type" value="Genomic_DNA"/>
</dbReference>
<dbReference type="PROSITE" id="PS50893">
    <property type="entry name" value="ABC_TRANSPORTER_2"/>
    <property type="match status" value="1"/>
</dbReference>
<dbReference type="Pfam" id="PF00005">
    <property type="entry name" value="ABC_tran"/>
    <property type="match status" value="1"/>
</dbReference>
<organism evidence="12 13">
    <name type="scientific">Salinicoccus jeotgali</name>
    <dbReference type="NCBI Taxonomy" id="381634"/>
    <lineage>
        <taxon>Bacteria</taxon>
        <taxon>Bacillati</taxon>
        <taxon>Bacillota</taxon>
        <taxon>Bacilli</taxon>
        <taxon>Bacillales</taxon>
        <taxon>Staphylococcaceae</taxon>
        <taxon>Salinicoccus</taxon>
    </lineage>
</organism>
<keyword evidence="5" id="KW-0547">Nucleotide-binding</keyword>
<dbReference type="GO" id="GO:0005524">
    <property type="term" value="F:ATP binding"/>
    <property type="evidence" value="ECO:0007669"/>
    <property type="project" value="UniProtKB-KW"/>
</dbReference>
<keyword evidence="3" id="KW-0813">Transport</keyword>
<evidence type="ECO:0000256" key="2">
    <source>
        <dbReference type="ARBA" id="ARBA00011131"/>
    </source>
</evidence>
<comment type="caution">
    <text evidence="12">The sequence shown here is derived from an EMBL/GenBank/DDBJ whole genome shotgun (WGS) entry which is preliminary data.</text>
</comment>
<feature type="domain" description="ABC transporter" evidence="11">
    <location>
        <begin position="6"/>
        <end position="230"/>
    </location>
</feature>
<evidence type="ECO:0000256" key="3">
    <source>
        <dbReference type="ARBA" id="ARBA00022448"/>
    </source>
</evidence>
<dbReference type="SUPFAM" id="SSF52540">
    <property type="entry name" value="P-loop containing nucleoside triphosphate hydrolases"/>
    <property type="match status" value="1"/>
</dbReference>
<comment type="subunit">
    <text evidence="2">The complex is composed of two ATP-binding proteins (HrtA), two transmembrane proteins (HrtB) and a solute-binding protein.</text>
</comment>
<evidence type="ECO:0000259" key="11">
    <source>
        <dbReference type="PROSITE" id="PS50893"/>
    </source>
</evidence>
<dbReference type="InterPro" id="IPR017911">
    <property type="entry name" value="MacB-like_ATP-bd"/>
</dbReference>
<evidence type="ECO:0000256" key="7">
    <source>
        <dbReference type="ARBA" id="ARBA00023136"/>
    </source>
</evidence>
<comment type="similarity">
    <text evidence="8">Belongs to the ABC transporter superfamily. HrtA family.</text>
</comment>
<accession>A0ABP7F9F6</accession>
<keyword evidence="13" id="KW-1185">Reference proteome</keyword>
<keyword evidence="6 12" id="KW-0067">ATP-binding</keyword>
<keyword evidence="7" id="KW-0472">Membrane</keyword>
<dbReference type="InterPro" id="IPR027417">
    <property type="entry name" value="P-loop_NTPase"/>
</dbReference>
<evidence type="ECO:0000256" key="1">
    <source>
        <dbReference type="ARBA" id="ARBA00004202"/>
    </source>
</evidence>
<dbReference type="InterPro" id="IPR003439">
    <property type="entry name" value="ABC_transporter-like_ATP-bd"/>
</dbReference>
<dbReference type="InterPro" id="IPR003593">
    <property type="entry name" value="AAA+_ATPase"/>
</dbReference>
<evidence type="ECO:0000313" key="12">
    <source>
        <dbReference type="EMBL" id="GAA3733041.1"/>
    </source>
</evidence>
<evidence type="ECO:0000313" key="13">
    <source>
        <dbReference type="Proteomes" id="UP001500920"/>
    </source>
</evidence>
<dbReference type="Proteomes" id="UP001500920">
    <property type="component" value="Unassembled WGS sequence"/>
</dbReference>
<evidence type="ECO:0000256" key="8">
    <source>
        <dbReference type="ARBA" id="ARBA00024359"/>
    </source>
</evidence>
<evidence type="ECO:0000256" key="9">
    <source>
        <dbReference type="ARBA" id="ARBA00024432"/>
    </source>
</evidence>
<gene>
    <name evidence="12" type="ORF">GCM10022378_21610</name>
</gene>
<dbReference type="SMART" id="SM00382">
    <property type="entry name" value="AAA"/>
    <property type="match status" value="1"/>
</dbReference>
<protein>
    <recommendedName>
        <fullName evidence="9">Putative hemin import ATP-binding protein HrtA</fullName>
    </recommendedName>
</protein>
<dbReference type="InterPro" id="IPR015854">
    <property type="entry name" value="ABC_transpr_LolD-like"/>
</dbReference>
<evidence type="ECO:0000256" key="4">
    <source>
        <dbReference type="ARBA" id="ARBA00022475"/>
    </source>
</evidence>
<keyword evidence="4" id="KW-1003">Cell membrane</keyword>
<name>A0ABP7F9F6_9STAP</name>